<keyword evidence="8" id="KW-1185">Reference proteome</keyword>
<dbReference type="InterPro" id="IPR024607">
    <property type="entry name" value="Sulfatase_CS"/>
</dbReference>
<reference evidence="7 8" key="1">
    <citation type="submission" date="2019-02" db="EMBL/GenBank/DDBJ databases">
        <title>Deep-cultivation of Planctomycetes and their phenomic and genomic characterization uncovers novel biology.</title>
        <authorList>
            <person name="Wiegand S."/>
            <person name="Jogler M."/>
            <person name="Boedeker C."/>
            <person name="Pinto D."/>
            <person name="Vollmers J."/>
            <person name="Rivas-Marin E."/>
            <person name="Kohn T."/>
            <person name="Peeters S.H."/>
            <person name="Heuer A."/>
            <person name="Rast P."/>
            <person name="Oberbeckmann S."/>
            <person name="Bunk B."/>
            <person name="Jeske O."/>
            <person name="Meyerdierks A."/>
            <person name="Storesund J.E."/>
            <person name="Kallscheuer N."/>
            <person name="Luecker S."/>
            <person name="Lage O.M."/>
            <person name="Pohl T."/>
            <person name="Merkel B.J."/>
            <person name="Hornburger P."/>
            <person name="Mueller R.-W."/>
            <person name="Bruemmer F."/>
            <person name="Labrenz M."/>
            <person name="Spormann A.M."/>
            <person name="Op den Camp H."/>
            <person name="Overmann J."/>
            <person name="Amann R."/>
            <person name="Jetten M.S.M."/>
            <person name="Mascher T."/>
            <person name="Medema M.H."/>
            <person name="Devos D.P."/>
            <person name="Kaster A.-K."/>
            <person name="Ovreas L."/>
            <person name="Rohde M."/>
            <person name="Galperin M.Y."/>
            <person name="Jogler C."/>
        </authorList>
    </citation>
    <scope>NUCLEOTIDE SEQUENCE [LARGE SCALE GENOMIC DNA]</scope>
    <source>
        <strain evidence="7 8">Pla175</strain>
    </source>
</reference>
<accession>A0A518D5S7</accession>
<dbReference type="Proteomes" id="UP000317429">
    <property type="component" value="Chromosome"/>
</dbReference>
<dbReference type="EC" id="3.1.6.1" evidence="7"/>
<dbReference type="GO" id="GO:0004065">
    <property type="term" value="F:arylsulfatase activity"/>
    <property type="evidence" value="ECO:0007669"/>
    <property type="project" value="UniProtKB-EC"/>
</dbReference>
<name>A0A518D5S7_9BACT</name>
<evidence type="ECO:0000256" key="3">
    <source>
        <dbReference type="ARBA" id="ARBA00022801"/>
    </source>
</evidence>
<gene>
    <name evidence="7" type="primary">atsA_6</name>
    <name evidence="7" type="ORF">Pla175_01720</name>
</gene>
<evidence type="ECO:0000259" key="6">
    <source>
        <dbReference type="Pfam" id="PF00884"/>
    </source>
</evidence>
<protein>
    <submittedName>
        <fullName evidence="7">Arylsulfatase</fullName>
        <ecNumber evidence="7">3.1.6.1</ecNumber>
    </submittedName>
</protein>
<dbReference type="RefSeq" id="WP_145280389.1">
    <property type="nucleotide sequence ID" value="NZ_CP036291.1"/>
</dbReference>
<keyword evidence="3 7" id="KW-0378">Hydrolase</keyword>
<dbReference type="FunFam" id="3.40.720.10:FF:000047">
    <property type="entry name" value="Arylsulfatase"/>
    <property type="match status" value="1"/>
</dbReference>
<dbReference type="SUPFAM" id="SSF53649">
    <property type="entry name" value="Alkaline phosphatase-like"/>
    <property type="match status" value="1"/>
</dbReference>
<dbReference type="Gene3D" id="3.30.1120.10">
    <property type="match status" value="1"/>
</dbReference>
<dbReference type="InterPro" id="IPR000917">
    <property type="entry name" value="Sulfatase_N"/>
</dbReference>
<evidence type="ECO:0000256" key="1">
    <source>
        <dbReference type="ARBA" id="ARBA00008779"/>
    </source>
</evidence>
<dbReference type="InterPro" id="IPR017850">
    <property type="entry name" value="Alkaline_phosphatase_core_sf"/>
</dbReference>
<dbReference type="Gene3D" id="3.40.720.10">
    <property type="entry name" value="Alkaline Phosphatase, subunit A"/>
    <property type="match status" value="1"/>
</dbReference>
<dbReference type="KEGG" id="pnd:Pla175_01720"/>
<feature type="chain" id="PRO_5021923017" evidence="5">
    <location>
        <begin position="20"/>
        <end position="532"/>
    </location>
</feature>
<evidence type="ECO:0000313" key="8">
    <source>
        <dbReference type="Proteomes" id="UP000317429"/>
    </source>
</evidence>
<evidence type="ECO:0000256" key="4">
    <source>
        <dbReference type="ARBA" id="ARBA00022837"/>
    </source>
</evidence>
<dbReference type="PANTHER" id="PTHR42693">
    <property type="entry name" value="ARYLSULFATASE FAMILY MEMBER"/>
    <property type="match status" value="1"/>
</dbReference>
<evidence type="ECO:0000313" key="7">
    <source>
        <dbReference type="EMBL" id="QDU86819.1"/>
    </source>
</evidence>
<keyword evidence="5" id="KW-0732">Signal</keyword>
<dbReference type="PROSITE" id="PS00149">
    <property type="entry name" value="SULFATASE_2"/>
    <property type="match status" value="1"/>
</dbReference>
<evidence type="ECO:0000256" key="2">
    <source>
        <dbReference type="ARBA" id="ARBA00022723"/>
    </source>
</evidence>
<keyword evidence="4" id="KW-0106">Calcium</keyword>
<dbReference type="OrthoDB" id="9783154at2"/>
<sequence length="532" mass="58887" precursor="true">MNPLLPLLVAIAAASTASAAPRPNVVLIMADDLGYSDIGCYGGEIPTPNLDALAAGGVRFSQFYNTSRCCPTRASLLTGLYQHQAGVGHMTTEGANNFDYGVDGYRGQLNRCCTTLAERLKEAGYHTYMAGKWHLGHEMDDRPLQRGFDKFYGSLSGAFSYFSPQGDRYLMRGNDALPPPDPADYYTTDAFTDEAIGWIEQQKDDAPFFLYLAYNAPHWPLHAKPADIEKFVGKYRKGWDALRQERFDRQVEMGLFDKSPGLSPRDAEVRPWDEVPQVQQEQSDYRMAVYAAQVYSVDENIGRLLDALRAAGKMDDTLIVFLSDNGGCAEPGNEFGGGAFRDINDPAKYGAVSIGRGWANLANTPFREYKSHPQEGGIATPMVAHWPAGIAHNLQGSFVRDPAHIIDVMPTLLELSGAPYPDQVEGNLVPKPEGQSLTPFFTEGSRPQAETLCFEHQGACAARSGKWKAVARYGRFDWQLYDLEADRIEQHDVAAQHPEIVARLDREWRDWALRTKVSPLGSRKGRGYGGSK</sequence>
<comment type="similarity">
    <text evidence="1">Belongs to the sulfatase family.</text>
</comment>
<proteinExistence type="inferred from homology"/>
<dbReference type="EMBL" id="CP036291">
    <property type="protein sequence ID" value="QDU86819.1"/>
    <property type="molecule type" value="Genomic_DNA"/>
</dbReference>
<dbReference type="GO" id="GO:0046872">
    <property type="term" value="F:metal ion binding"/>
    <property type="evidence" value="ECO:0007669"/>
    <property type="project" value="UniProtKB-KW"/>
</dbReference>
<dbReference type="AlphaFoldDB" id="A0A518D5S7"/>
<dbReference type="Pfam" id="PF00884">
    <property type="entry name" value="Sulfatase"/>
    <property type="match status" value="1"/>
</dbReference>
<evidence type="ECO:0000256" key="5">
    <source>
        <dbReference type="SAM" id="SignalP"/>
    </source>
</evidence>
<dbReference type="InterPro" id="IPR050738">
    <property type="entry name" value="Sulfatase"/>
</dbReference>
<feature type="signal peptide" evidence="5">
    <location>
        <begin position="1"/>
        <end position="19"/>
    </location>
</feature>
<dbReference type="CDD" id="cd16025">
    <property type="entry name" value="PAS_like"/>
    <property type="match status" value="1"/>
</dbReference>
<feature type="domain" description="Sulfatase N-terminal" evidence="6">
    <location>
        <begin position="23"/>
        <end position="417"/>
    </location>
</feature>
<keyword evidence="2" id="KW-0479">Metal-binding</keyword>
<dbReference type="PANTHER" id="PTHR42693:SF53">
    <property type="entry name" value="ENDO-4-O-SULFATASE"/>
    <property type="match status" value="1"/>
</dbReference>
<organism evidence="7 8">
    <name type="scientific">Pirellulimonas nuda</name>
    <dbReference type="NCBI Taxonomy" id="2528009"/>
    <lineage>
        <taxon>Bacteria</taxon>
        <taxon>Pseudomonadati</taxon>
        <taxon>Planctomycetota</taxon>
        <taxon>Planctomycetia</taxon>
        <taxon>Pirellulales</taxon>
        <taxon>Lacipirellulaceae</taxon>
        <taxon>Pirellulimonas</taxon>
    </lineage>
</organism>